<evidence type="ECO:0000256" key="14">
    <source>
        <dbReference type="SAM" id="Phobius"/>
    </source>
</evidence>
<dbReference type="EMBL" id="MNCJ02000331">
    <property type="protein sequence ID" value="KAF5759191.1"/>
    <property type="molecule type" value="Genomic_DNA"/>
</dbReference>
<dbReference type="InterPro" id="IPR011016">
    <property type="entry name" value="Znf_RING-CH"/>
</dbReference>
<dbReference type="Pfam" id="PF12906">
    <property type="entry name" value="RINGv"/>
    <property type="match status" value="1"/>
</dbReference>
<keyword evidence="8" id="KW-0863">Zinc-finger</keyword>
<dbReference type="SMART" id="SM00744">
    <property type="entry name" value="RINGv"/>
    <property type="match status" value="1"/>
</dbReference>
<evidence type="ECO:0000256" key="5">
    <source>
        <dbReference type="ARBA" id="ARBA00022679"/>
    </source>
</evidence>
<name>A0A9K3GXY3_HELAN</name>
<evidence type="ECO:0000256" key="3">
    <source>
        <dbReference type="ARBA" id="ARBA00004906"/>
    </source>
</evidence>
<feature type="region of interest" description="Disordered" evidence="13">
    <location>
        <begin position="1"/>
        <end position="34"/>
    </location>
</feature>
<protein>
    <recommendedName>
        <fullName evidence="4">RING-type E3 ubiquitin transferase</fullName>
        <ecNumber evidence="4">2.3.2.27</ecNumber>
    </recommendedName>
</protein>
<keyword evidence="10" id="KW-0862">Zinc</keyword>
<dbReference type="Gene3D" id="3.30.40.10">
    <property type="entry name" value="Zinc/RING finger domain, C3HC4 (zinc finger)"/>
    <property type="match status" value="1"/>
</dbReference>
<dbReference type="PROSITE" id="PS51292">
    <property type="entry name" value="ZF_RING_CH"/>
    <property type="match status" value="1"/>
</dbReference>
<feature type="transmembrane region" description="Helical" evidence="14">
    <location>
        <begin position="409"/>
        <end position="428"/>
    </location>
</feature>
<dbReference type="InterPro" id="IPR013083">
    <property type="entry name" value="Znf_RING/FYVE/PHD"/>
</dbReference>
<keyword evidence="7" id="KW-0479">Metal-binding</keyword>
<dbReference type="AlphaFoldDB" id="A0A9K3GXY3"/>
<evidence type="ECO:0000256" key="2">
    <source>
        <dbReference type="ARBA" id="ARBA00004141"/>
    </source>
</evidence>
<feature type="transmembrane region" description="Helical" evidence="14">
    <location>
        <begin position="563"/>
        <end position="590"/>
    </location>
</feature>
<comment type="subcellular location">
    <subcellularLocation>
        <location evidence="2">Membrane</location>
        <topology evidence="2">Multi-pass membrane protein</topology>
    </subcellularLocation>
</comment>
<comment type="pathway">
    <text evidence="3">Protein modification; protein ubiquitination.</text>
</comment>
<dbReference type="CDD" id="cd16702">
    <property type="entry name" value="RING_CH-C4HC3_MARCH6"/>
    <property type="match status" value="1"/>
</dbReference>
<evidence type="ECO:0000256" key="8">
    <source>
        <dbReference type="ARBA" id="ARBA00022771"/>
    </source>
</evidence>
<dbReference type="Proteomes" id="UP000215914">
    <property type="component" value="Unassembled WGS sequence"/>
</dbReference>
<feature type="transmembrane region" description="Helical" evidence="14">
    <location>
        <begin position="155"/>
        <end position="178"/>
    </location>
</feature>
<evidence type="ECO:0000256" key="1">
    <source>
        <dbReference type="ARBA" id="ARBA00000900"/>
    </source>
</evidence>
<dbReference type="GO" id="GO:0061630">
    <property type="term" value="F:ubiquitin protein ligase activity"/>
    <property type="evidence" value="ECO:0007669"/>
    <property type="project" value="UniProtKB-EC"/>
</dbReference>
<keyword evidence="9" id="KW-0833">Ubl conjugation pathway</keyword>
<evidence type="ECO:0000256" key="6">
    <source>
        <dbReference type="ARBA" id="ARBA00022692"/>
    </source>
</evidence>
<dbReference type="PANTHER" id="PTHR13145:SF0">
    <property type="entry name" value="E3 UBIQUITIN-PROTEIN LIGASE MARCHF6"/>
    <property type="match status" value="1"/>
</dbReference>
<comment type="catalytic activity">
    <reaction evidence="1">
        <text>S-ubiquitinyl-[E2 ubiquitin-conjugating enzyme]-L-cysteine + [acceptor protein]-L-lysine = [E2 ubiquitin-conjugating enzyme]-L-cysteine + N(6)-ubiquitinyl-[acceptor protein]-L-lysine.</text>
        <dbReference type="EC" id="2.3.2.27"/>
    </reaction>
</comment>
<evidence type="ECO:0000256" key="13">
    <source>
        <dbReference type="SAM" id="MobiDB-lite"/>
    </source>
</evidence>
<comment type="caution">
    <text evidence="16">The sequence shown here is derived from an EMBL/GenBank/DDBJ whole genome shotgun (WGS) entry which is preliminary data.</text>
</comment>
<dbReference type="GO" id="GO:0036503">
    <property type="term" value="P:ERAD pathway"/>
    <property type="evidence" value="ECO:0000318"/>
    <property type="project" value="GO_Central"/>
</dbReference>
<evidence type="ECO:0000256" key="10">
    <source>
        <dbReference type="ARBA" id="ARBA00022833"/>
    </source>
</evidence>
<dbReference type="GO" id="GO:0005789">
    <property type="term" value="C:endoplasmic reticulum membrane"/>
    <property type="evidence" value="ECO:0000318"/>
    <property type="project" value="GO_Central"/>
</dbReference>
<keyword evidence="11 14" id="KW-1133">Transmembrane helix</keyword>
<gene>
    <name evidence="16" type="ORF">HanXRQr2_Chr16g0738321</name>
</gene>
<evidence type="ECO:0000259" key="15">
    <source>
        <dbReference type="PROSITE" id="PS51292"/>
    </source>
</evidence>
<evidence type="ECO:0000256" key="4">
    <source>
        <dbReference type="ARBA" id="ARBA00012483"/>
    </source>
</evidence>
<evidence type="ECO:0000313" key="17">
    <source>
        <dbReference type="Proteomes" id="UP000215914"/>
    </source>
</evidence>
<dbReference type="GO" id="GO:0008270">
    <property type="term" value="F:zinc ion binding"/>
    <property type="evidence" value="ECO:0007669"/>
    <property type="project" value="UniProtKB-KW"/>
</dbReference>
<feature type="transmembrane region" description="Helical" evidence="14">
    <location>
        <begin position="199"/>
        <end position="223"/>
    </location>
</feature>
<reference evidence="16" key="1">
    <citation type="journal article" date="2017" name="Nature">
        <title>The sunflower genome provides insights into oil metabolism, flowering and Asterid evolution.</title>
        <authorList>
            <person name="Badouin H."/>
            <person name="Gouzy J."/>
            <person name="Grassa C.J."/>
            <person name="Murat F."/>
            <person name="Staton S.E."/>
            <person name="Cottret L."/>
            <person name="Lelandais-Briere C."/>
            <person name="Owens G.L."/>
            <person name="Carrere S."/>
            <person name="Mayjonade B."/>
            <person name="Legrand L."/>
            <person name="Gill N."/>
            <person name="Kane N.C."/>
            <person name="Bowers J.E."/>
            <person name="Hubner S."/>
            <person name="Bellec A."/>
            <person name="Berard A."/>
            <person name="Berges H."/>
            <person name="Blanchet N."/>
            <person name="Boniface M.C."/>
            <person name="Brunel D."/>
            <person name="Catrice O."/>
            <person name="Chaidir N."/>
            <person name="Claudel C."/>
            <person name="Donnadieu C."/>
            <person name="Faraut T."/>
            <person name="Fievet G."/>
            <person name="Helmstetter N."/>
            <person name="King M."/>
            <person name="Knapp S.J."/>
            <person name="Lai Z."/>
            <person name="Le Paslier M.C."/>
            <person name="Lippi Y."/>
            <person name="Lorenzon L."/>
            <person name="Mandel J.R."/>
            <person name="Marage G."/>
            <person name="Marchand G."/>
            <person name="Marquand E."/>
            <person name="Bret-Mestries E."/>
            <person name="Morien E."/>
            <person name="Nambeesan S."/>
            <person name="Nguyen T."/>
            <person name="Pegot-Espagnet P."/>
            <person name="Pouilly N."/>
            <person name="Raftis F."/>
            <person name="Sallet E."/>
            <person name="Schiex T."/>
            <person name="Thomas J."/>
            <person name="Vandecasteele C."/>
            <person name="Vares D."/>
            <person name="Vear F."/>
            <person name="Vautrin S."/>
            <person name="Crespi M."/>
            <person name="Mangin B."/>
            <person name="Burke J.M."/>
            <person name="Salse J."/>
            <person name="Munos S."/>
            <person name="Vincourt P."/>
            <person name="Rieseberg L.H."/>
            <person name="Langlade N.B."/>
        </authorList>
    </citation>
    <scope>NUCLEOTIDE SEQUENCE</scope>
    <source>
        <tissue evidence="16">Leaves</tissue>
    </source>
</reference>
<evidence type="ECO:0000256" key="7">
    <source>
        <dbReference type="ARBA" id="ARBA00022723"/>
    </source>
</evidence>
<keyword evidence="12 14" id="KW-0472">Membrane</keyword>
<keyword evidence="17" id="KW-1185">Reference proteome</keyword>
<organism evidence="16 17">
    <name type="scientific">Helianthus annuus</name>
    <name type="common">Common sunflower</name>
    <dbReference type="NCBI Taxonomy" id="4232"/>
    <lineage>
        <taxon>Eukaryota</taxon>
        <taxon>Viridiplantae</taxon>
        <taxon>Streptophyta</taxon>
        <taxon>Embryophyta</taxon>
        <taxon>Tracheophyta</taxon>
        <taxon>Spermatophyta</taxon>
        <taxon>Magnoliopsida</taxon>
        <taxon>eudicotyledons</taxon>
        <taxon>Gunneridae</taxon>
        <taxon>Pentapetalae</taxon>
        <taxon>asterids</taxon>
        <taxon>campanulids</taxon>
        <taxon>Asterales</taxon>
        <taxon>Asteraceae</taxon>
        <taxon>Asteroideae</taxon>
        <taxon>Heliantheae alliance</taxon>
        <taxon>Heliantheae</taxon>
        <taxon>Helianthus</taxon>
    </lineage>
</organism>
<feature type="compositionally biased region" description="Low complexity" evidence="13">
    <location>
        <begin position="15"/>
        <end position="28"/>
    </location>
</feature>
<evidence type="ECO:0000313" key="16">
    <source>
        <dbReference type="EMBL" id="KAF5759191.1"/>
    </source>
</evidence>
<feature type="domain" description="RING-CH-type" evidence="15">
    <location>
        <begin position="33"/>
        <end position="94"/>
    </location>
</feature>
<dbReference type="EC" id="2.3.2.27" evidence="4"/>
<dbReference type="PANTHER" id="PTHR13145">
    <property type="entry name" value="SSM4 PROTEIN"/>
    <property type="match status" value="1"/>
</dbReference>
<keyword evidence="6 14" id="KW-0812">Transmembrane</keyword>
<dbReference type="Gramene" id="mRNA:HanXRQr2_Chr16g0738321">
    <property type="protein sequence ID" value="mRNA:HanXRQr2_Chr16g0738321"/>
    <property type="gene ID" value="HanXRQr2_Chr16g0738321"/>
</dbReference>
<feature type="transmembrane region" description="Helical" evidence="14">
    <location>
        <begin position="351"/>
        <end position="375"/>
    </location>
</feature>
<reference evidence="16" key="2">
    <citation type="submission" date="2020-06" db="EMBL/GenBank/DDBJ databases">
        <title>Helianthus annuus Genome sequencing and assembly Release 2.</title>
        <authorList>
            <person name="Gouzy J."/>
            <person name="Langlade N."/>
            <person name="Munos S."/>
        </authorList>
    </citation>
    <scope>NUCLEOTIDE SEQUENCE</scope>
    <source>
        <tissue evidence="16">Leaves</tissue>
    </source>
</reference>
<accession>A0A9K3GXY3</accession>
<evidence type="ECO:0000256" key="11">
    <source>
        <dbReference type="ARBA" id="ARBA00022989"/>
    </source>
</evidence>
<evidence type="ECO:0000256" key="9">
    <source>
        <dbReference type="ARBA" id="ARBA00022786"/>
    </source>
</evidence>
<proteinExistence type="predicted"/>
<dbReference type="SUPFAM" id="SSF57850">
    <property type="entry name" value="RING/U-box"/>
    <property type="match status" value="1"/>
</dbReference>
<keyword evidence="5" id="KW-0808">Transferase</keyword>
<evidence type="ECO:0000256" key="12">
    <source>
        <dbReference type="ARBA" id="ARBA00023136"/>
    </source>
</evidence>
<sequence length="644" mass="72452">MEIAPPDGVGNLPESSSTSTDNNNLSSNRYDDEEEEEEDVCRICRNPGDADNPLRYPCACSGSIKYVHQDCLLQWLNHSNARHCEISIIIIRRQFCDLEQIKSYSRRVASLCNNCIVCKHPFSFSPVYAENAPRRLPFQEFIIGIAMKAYTVIRFFIRLIFVLSVWLLIIRFITFWIWRLSFIRSFNEAKRLFLSHISTTLILTDCLHGFVFSASIVFIFLGATSLRDYFRHLRELGGQEGDREDELDENGALFARNGEDVVGAHGIGGAGQLIRRNAENVAARWEMQAARLEAHVEQMFDGLDDGDGAEDVPFDELVGMQGPVFHLVENAFTSIGQRVDFFSVSPLASSLIHWVVGIAYMLQISIFVSLLRGVLRNGVLYFLRDPADPNYNPFRDLIDDPVYKHARRVLLSVAVYGSLIVMLVFLPVKLAMRMAPSIFPLDISVSDPFTEIPADMLLFQICIPFALEHFKLRATIKALLHYWFTAVGWALGLTDYLLPRPEDIAGQENENDPARLDRIHSQLGGQLGGQHRAVAGYLPPGELNQASLAEEDNDDEQSDSERYMFVLCIVLLLLVAWMTLLIFNSAIIVLPVSLGRVLFNAVPLLPTAHGIKCNGNGSKLTHHHIYSMGWAGWVTSQNSVNLSR</sequence>